<dbReference type="AlphaFoldDB" id="A0A9X5CMZ7"/>
<feature type="region of interest" description="Disordered" evidence="1">
    <location>
        <begin position="28"/>
        <end position="57"/>
    </location>
</feature>
<dbReference type="Proteomes" id="UP000471745">
    <property type="component" value="Unassembled WGS sequence"/>
</dbReference>
<name>A0A9X5CMZ7_9ACTN</name>
<feature type="domain" description="SnoaL-like" evidence="3">
    <location>
        <begin position="65"/>
        <end position="164"/>
    </location>
</feature>
<comment type="caution">
    <text evidence="4">The sequence shown here is derived from an EMBL/GenBank/DDBJ whole genome shotgun (WGS) entry which is preliminary data.</text>
</comment>
<evidence type="ECO:0000313" key="4">
    <source>
        <dbReference type="EMBL" id="NEC50512.1"/>
    </source>
</evidence>
<reference evidence="4 5" key="1">
    <citation type="submission" date="2020-01" db="EMBL/GenBank/DDBJ databases">
        <title>Insect and environment-associated Actinomycetes.</title>
        <authorList>
            <person name="Currrie C."/>
            <person name="Chevrette M."/>
            <person name="Carlson C."/>
            <person name="Stubbendieck R."/>
            <person name="Wendt-Pienkowski E."/>
        </authorList>
    </citation>
    <scope>NUCLEOTIDE SEQUENCE [LARGE SCALE GENOMIC DNA]</scope>
    <source>
        <strain evidence="4 5">SID8189</strain>
    </source>
</reference>
<dbReference type="Gene3D" id="3.10.450.50">
    <property type="match status" value="1"/>
</dbReference>
<keyword evidence="2" id="KW-0732">Signal</keyword>
<proteinExistence type="predicted"/>
<organism evidence="4 5">
    <name type="scientific">Actinospica acidiphila</name>
    <dbReference type="NCBI Taxonomy" id="304899"/>
    <lineage>
        <taxon>Bacteria</taxon>
        <taxon>Bacillati</taxon>
        <taxon>Actinomycetota</taxon>
        <taxon>Actinomycetes</taxon>
        <taxon>Catenulisporales</taxon>
        <taxon>Actinospicaceae</taxon>
        <taxon>Actinospica</taxon>
    </lineage>
</organism>
<evidence type="ECO:0000259" key="3">
    <source>
        <dbReference type="Pfam" id="PF12680"/>
    </source>
</evidence>
<accession>A0A9X5CMZ7</accession>
<feature type="signal peptide" evidence="2">
    <location>
        <begin position="1"/>
        <end position="26"/>
    </location>
</feature>
<gene>
    <name evidence="4" type="ORF">G3I18_18335</name>
</gene>
<keyword evidence="5" id="KW-1185">Reference proteome</keyword>
<feature type="compositionally biased region" description="Low complexity" evidence="1">
    <location>
        <begin position="28"/>
        <end position="41"/>
    </location>
</feature>
<evidence type="ECO:0000256" key="1">
    <source>
        <dbReference type="SAM" id="MobiDB-lite"/>
    </source>
</evidence>
<dbReference type="SUPFAM" id="SSF54427">
    <property type="entry name" value="NTF2-like"/>
    <property type="match status" value="1"/>
</dbReference>
<dbReference type="EMBL" id="JAAGNA010000641">
    <property type="protein sequence ID" value="NEC50512.1"/>
    <property type="molecule type" value="Genomic_DNA"/>
</dbReference>
<dbReference type="InterPro" id="IPR032710">
    <property type="entry name" value="NTF2-like_dom_sf"/>
</dbReference>
<dbReference type="Pfam" id="PF12680">
    <property type="entry name" value="SnoaL_2"/>
    <property type="match status" value="1"/>
</dbReference>
<evidence type="ECO:0000313" key="5">
    <source>
        <dbReference type="Proteomes" id="UP000471745"/>
    </source>
</evidence>
<protein>
    <submittedName>
        <fullName evidence="4">Nuclear transport factor 2 family protein</fullName>
    </submittedName>
</protein>
<dbReference type="RefSeq" id="WP_163089545.1">
    <property type="nucleotide sequence ID" value="NZ_JAAGNA010000641.1"/>
</dbReference>
<feature type="chain" id="PRO_5040952135" evidence="2">
    <location>
        <begin position="27"/>
        <end position="191"/>
    </location>
</feature>
<dbReference type="InterPro" id="IPR037401">
    <property type="entry name" value="SnoaL-like"/>
</dbReference>
<evidence type="ECO:0000256" key="2">
    <source>
        <dbReference type="SAM" id="SignalP"/>
    </source>
</evidence>
<sequence>MRTRHLVPGLAVGVAAAALIAGTAGAGSAAPSEAAAGPRAGQAGTQQQLVGAPKHREERVPAIGRRWAAAWTTGDTRDLARLYTKDAVYTDRALGLVFRGSEGVEEWETGSRQLIENLAFEATGGFRGGGGVVVEGVFSGHIVGAPRPFAVPLVTVLRLRGNLIQSSNDYYNRGEILSESGLPADWTPPGS</sequence>